<sequence length="79" mass="8650">MEERPYLDAKSASKCQQLLSASRSGLVNAQSKKHKTDARGRRPSGKPFFLSRRDGELAGSTLLSNAEQHLQLIAANLLV</sequence>
<organism evidence="2 3">
    <name type="scientific">Ramazzottius varieornatus</name>
    <name type="common">Water bear</name>
    <name type="synonym">Tardigrade</name>
    <dbReference type="NCBI Taxonomy" id="947166"/>
    <lineage>
        <taxon>Eukaryota</taxon>
        <taxon>Metazoa</taxon>
        <taxon>Ecdysozoa</taxon>
        <taxon>Tardigrada</taxon>
        <taxon>Eutardigrada</taxon>
        <taxon>Parachela</taxon>
        <taxon>Hypsibioidea</taxon>
        <taxon>Ramazzottiidae</taxon>
        <taxon>Ramazzottius</taxon>
    </lineage>
</organism>
<evidence type="ECO:0000313" key="3">
    <source>
        <dbReference type="Proteomes" id="UP000186922"/>
    </source>
</evidence>
<keyword evidence="3" id="KW-1185">Reference proteome</keyword>
<comment type="caution">
    <text evidence="2">The sequence shown here is derived from an EMBL/GenBank/DDBJ whole genome shotgun (WGS) entry which is preliminary data.</text>
</comment>
<evidence type="ECO:0000313" key="2">
    <source>
        <dbReference type="EMBL" id="GAV05617.1"/>
    </source>
</evidence>
<gene>
    <name evidence="2" type="primary">RvY_15717-1</name>
    <name evidence="2" type="synonym">RvY_15717.1</name>
    <name evidence="2" type="ORF">RvY_15717</name>
</gene>
<protein>
    <submittedName>
        <fullName evidence="2">Uncharacterized protein</fullName>
    </submittedName>
</protein>
<proteinExistence type="predicted"/>
<dbReference type="EMBL" id="BDGG01000012">
    <property type="protein sequence ID" value="GAV05617.1"/>
    <property type="molecule type" value="Genomic_DNA"/>
</dbReference>
<reference evidence="2 3" key="1">
    <citation type="journal article" date="2016" name="Nat. Commun.">
        <title>Extremotolerant tardigrade genome and improved radiotolerance of human cultured cells by tardigrade-unique protein.</title>
        <authorList>
            <person name="Hashimoto T."/>
            <person name="Horikawa D.D."/>
            <person name="Saito Y."/>
            <person name="Kuwahara H."/>
            <person name="Kozuka-Hata H."/>
            <person name="Shin-I T."/>
            <person name="Minakuchi Y."/>
            <person name="Ohishi K."/>
            <person name="Motoyama A."/>
            <person name="Aizu T."/>
            <person name="Enomoto A."/>
            <person name="Kondo K."/>
            <person name="Tanaka S."/>
            <person name="Hara Y."/>
            <person name="Koshikawa S."/>
            <person name="Sagara H."/>
            <person name="Miura T."/>
            <person name="Yokobori S."/>
            <person name="Miyagawa K."/>
            <person name="Suzuki Y."/>
            <person name="Kubo T."/>
            <person name="Oyama M."/>
            <person name="Kohara Y."/>
            <person name="Fujiyama A."/>
            <person name="Arakawa K."/>
            <person name="Katayama T."/>
            <person name="Toyoda A."/>
            <person name="Kunieda T."/>
        </authorList>
    </citation>
    <scope>NUCLEOTIDE SEQUENCE [LARGE SCALE GENOMIC DNA]</scope>
    <source>
        <strain evidence="2 3">YOKOZUNA-1</strain>
    </source>
</reference>
<feature type="compositionally biased region" description="Basic residues" evidence="1">
    <location>
        <begin position="31"/>
        <end position="44"/>
    </location>
</feature>
<name>A0A1D1VVX4_RAMVA</name>
<feature type="region of interest" description="Disordered" evidence="1">
    <location>
        <begin position="23"/>
        <end position="51"/>
    </location>
</feature>
<accession>A0A1D1VVX4</accession>
<dbReference type="Proteomes" id="UP000186922">
    <property type="component" value="Unassembled WGS sequence"/>
</dbReference>
<dbReference type="AlphaFoldDB" id="A0A1D1VVX4"/>
<evidence type="ECO:0000256" key="1">
    <source>
        <dbReference type="SAM" id="MobiDB-lite"/>
    </source>
</evidence>